<accession>A0A660SG54</accession>
<evidence type="ECO:0000313" key="1">
    <source>
        <dbReference type="EMBL" id="RKX68981.1"/>
    </source>
</evidence>
<dbReference type="AlphaFoldDB" id="A0A660SG54"/>
<evidence type="ECO:0000313" key="2">
    <source>
        <dbReference type="Proteomes" id="UP000268469"/>
    </source>
</evidence>
<feature type="non-terminal residue" evidence="1">
    <location>
        <position position="1"/>
    </location>
</feature>
<proteinExistence type="predicted"/>
<organism evidence="1 2">
    <name type="scientific">candidate division WOR-3 bacterium</name>
    <dbReference type="NCBI Taxonomy" id="2052148"/>
    <lineage>
        <taxon>Bacteria</taxon>
        <taxon>Bacteria division WOR-3</taxon>
    </lineage>
</organism>
<protein>
    <recommendedName>
        <fullName evidence="3">Gingipain domain-containing protein</fullName>
    </recommendedName>
</protein>
<dbReference type="Proteomes" id="UP000268469">
    <property type="component" value="Unassembled WGS sequence"/>
</dbReference>
<name>A0A660SG54_UNCW3</name>
<gene>
    <name evidence="1" type="ORF">DRP53_09560</name>
</gene>
<sequence>DSTNVDSILPLLELPIELKEEIEDAVNIGFEVKIPKREIQFLDWIGAGYIIQDPETGTGAYRISGGYAGGGSGSGIVPNTGVRFFLWMLKRGATVALGCTAGLDEESDLLAEYARRKLLQMYYFAIIRVLNTINDLKRSLVRYYQFVSVYFFIGHTIPDLNGENRFLLANGTILNINQLRTIVNEVHPEPFKFVYILGCYSAQSNIWYEPDGGLLNCFPLECGLGVVGECLYIKERPDWVEFNETFWDEVVLGKTIQEAVDAVKARPDFPPGWKNAFYIKGDGSIRLWP</sequence>
<reference evidence="1 2" key="1">
    <citation type="submission" date="2018-06" db="EMBL/GenBank/DDBJ databases">
        <title>Extensive metabolic versatility and redundancy in microbially diverse, dynamic hydrothermal sediments.</title>
        <authorList>
            <person name="Dombrowski N."/>
            <person name="Teske A."/>
            <person name="Baker B.J."/>
        </authorList>
    </citation>
    <scope>NUCLEOTIDE SEQUENCE [LARGE SCALE GENOMIC DNA]</scope>
    <source>
        <strain evidence="1">B36_G15</strain>
    </source>
</reference>
<dbReference type="EMBL" id="QNBE01000115">
    <property type="protein sequence ID" value="RKX68981.1"/>
    <property type="molecule type" value="Genomic_DNA"/>
</dbReference>
<comment type="caution">
    <text evidence="1">The sequence shown here is derived from an EMBL/GenBank/DDBJ whole genome shotgun (WGS) entry which is preliminary data.</text>
</comment>
<evidence type="ECO:0008006" key="3">
    <source>
        <dbReference type="Google" id="ProtNLM"/>
    </source>
</evidence>